<keyword evidence="9" id="KW-0325">Glycoprotein</keyword>
<feature type="compositionally biased region" description="Polar residues" evidence="11">
    <location>
        <begin position="333"/>
        <end position="345"/>
    </location>
</feature>
<accession>A0AAE0FKV6</accession>
<evidence type="ECO:0000256" key="8">
    <source>
        <dbReference type="ARBA" id="ARBA00023136"/>
    </source>
</evidence>
<dbReference type="Gene3D" id="1.20.120.350">
    <property type="entry name" value="Voltage-gated potassium channels. Chain C"/>
    <property type="match status" value="2"/>
</dbReference>
<keyword evidence="5" id="KW-0851">Voltage-gated channel</keyword>
<feature type="region of interest" description="Disordered" evidence="11">
    <location>
        <begin position="99"/>
        <end position="153"/>
    </location>
</feature>
<evidence type="ECO:0000313" key="15">
    <source>
        <dbReference type="Proteomes" id="UP001190700"/>
    </source>
</evidence>
<feature type="transmembrane region" description="Helical" evidence="12">
    <location>
        <begin position="554"/>
        <end position="580"/>
    </location>
</feature>
<gene>
    <name evidence="14" type="ORF">CYMTET_29530</name>
</gene>
<sequence>MTLFQQWQGRARASMSVPDIRTFTTGQGGSGDSASIGGNVWRDGLSAEFKKEAQQGGLEAVSSAGEHDVWWRTWHGSSSDVAGEPVRLSSLFAGDGCGVDNDGNAAEESGGVPERSSFQAHPLPGSNRSSWESERVDPPLSEGRGDAPGGKQGDLWVARTFVDGSNTTCDRDPGFGGHGADWGMKPPPSLPGAHMMKGVETGDEDIEGLLVHSERGRERLGADAGELGSGLEGANPEARHWEMNPLSASSSFGSHLPDRSSSEGPPCRAAMLEGPTSSPAADGSVAVDGIDDESDESSHHDGESVDADGGDHKEGADQDEHTPGAALVYETGVSGSKYKSPSPLSATGFKRGMVRSPSLNSLASEQSDKGSQDGHLASCCLREVCQAVVSGKESSEDQEVDEMALGLFGLRNPIRRASMHITSRPYFDTVIISFICINTVVLAVECPALEEDKVAMKLFYVSDLFFTLLFVLEALLKIVSKGFCVHPRSYLRSGWNILDFVIVLTSMIILMLESVLSEEVLEATSSIRVLRIFRVLRPLRMINRVPELKVVVEALLASFPGLGSVLAVTMLFLLIFGILGMNLFSGKFMRCTDPDPSITKATCMGLWDSDGDGELDAERVWYNPDKNFDNLYNAGSTLFQMLTTEGWLEVLESGVDVVGRDKNPRRNYNQANAAYFVVFMTLGSFFLVNLFVGIVLDNFELKRKELGTPLFTTRNQQLWLQARRKLFQVEPVKQLSSTRTNKEFFQELVRGRHFELAVAVLIILNVAILSAQHEDQPQYFTDFSEYADLAFTVVFLAEMLF</sequence>
<feature type="transmembrane region" description="Helical" evidence="12">
    <location>
        <begin position="456"/>
        <end position="476"/>
    </location>
</feature>
<keyword evidence="10" id="KW-0407">Ion channel</keyword>
<evidence type="ECO:0000313" key="14">
    <source>
        <dbReference type="EMBL" id="KAK3261565.1"/>
    </source>
</evidence>
<name>A0AAE0FKV6_9CHLO</name>
<feature type="transmembrane region" description="Helical" evidence="12">
    <location>
        <begin position="673"/>
        <end position="696"/>
    </location>
</feature>
<keyword evidence="8 12" id="KW-0472">Membrane</keyword>
<feature type="domain" description="Ion transport" evidence="13">
    <location>
        <begin position="425"/>
        <end position="704"/>
    </location>
</feature>
<dbReference type="Gene3D" id="1.10.287.70">
    <property type="match status" value="1"/>
</dbReference>
<comment type="caution">
    <text evidence="14">The sequence shown here is derived from an EMBL/GenBank/DDBJ whole genome shotgun (WGS) entry which is preliminary data.</text>
</comment>
<evidence type="ECO:0000256" key="5">
    <source>
        <dbReference type="ARBA" id="ARBA00022882"/>
    </source>
</evidence>
<evidence type="ECO:0000256" key="11">
    <source>
        <dbReference type="SAM" id="MobiDB-lite"/>
    </source>
</evidence>
<dbReference type="InterPro" id="IPR043203">
    <property type="entry name" value="VGCC_Ca_Na"/>
</dbReference>
<evidence type="ECO:0000259" key="13">
    <source>
        <dbReference type="Pfam" id="PF00520"/>
    </source>
</evidence>
<dbReference type="GO" id="GO:0001518">
    <property type="term" value="C:voltage-gated sodium channel complex"/>
    <property type="evidence" value="ECO:0007669"/>
    <property type="project" value="TreeGrafter"/>
</dbReference>
<keyword evidence="4" id="KW-0677">Repeat</keyword>
<dbReference type="Pfam" id="PF00520">
    <property type="entry name" value="Ion_trans"/>
    <property type="match status" value="1"/>
</dbReference>
<keyword evidence="7" id="KW-0406">Ion transport</keyword>
<evidence type="ECO:0000256" key="6">
    <source>
        <dbReference type="ARBA" id="ARBA00022989"/>
    </source>
</evidence>
<feature type="region of interest" description="Disordered" evidence="11">
    <location>
        <begin position="332"/>
        <end position="351"/>
    </location>
</feature>
<evidence type="ECO:0000256" key="1">
    <source>
        <dbReference type="ARBA" id="ARBA00004141"/>
    </source>
</evidence>
<dbReference type="GO" id="GO:0005248">
    <property type="term" value="F:voltage-gated sodium channel activity"/>
    <property type="evidence" value="ECO:0007669"/>
    <property type="project" value="TreeGrafter"/>
</dbReference>
<keyword evidence="2" id="KW-0813">Transport</keyword>
<dbReference type="Proteomes" id="UP001190700">
    <property type="component" value="Unassembled WGS sequence"/>
</dbReference>
<evidence type="ECO:0000256" key="7">
    <source>
        <dbReference type="ARBA" id="ARBA00023065"/>
    </source>
</evidence>
<evidence type="ECO:0000256" key="10">
    <source>
        <dbReference type="ARBA" id="ARBA00023303"/>
    </source>
</evidence>
<dbReference type="AlphaFoldDB" id="A0AAE0FKV6"/>
<evidence type="ECO:0000256" key="2">
    <source>
        <dbReference type="ARBA" id="ARBA00022448"/>
    </source>
</evidence>
<dbReference type="PANTHER" id="PTHR10037:SF62">
    <property type="entry name" value="SODIUM CHANNEL PROTEIN 60E"/>
    <property type="match status" value="1"/>
</dbReference>
<evidence type="ECO:0000256" key="9">
    <source>
        <dbReference type="ARBA" id="ARBA00023180"/>
    </source>
</evidence>
<dbReference type="EMBL" id="LGRX02016817">
    <property type="protein sequence ID" value="KAK3261565.1"/>
    <property type="molecule type" value="Genomic_DNA"/>
</dbReference>
<dbReference type="InterPro" id="IPR027359">
    <property type="entry name" value="Volt_channel_dom_sf"/>
</dbReference>
<feature type="region of interest" description="Disordered" evidence="11">
    <location>
        <begin position="246"/>
        <end position="323"/>
    </location>
</feature>
<keyword evidence="6 12" id="KW-1133">Transmembrane helix</keyword>
<protein>
    <recommendedName>
        <fullName evidence="13">Ion transport domain-containing protein</fullName>
    </recommendedName>
</protein>
<comment type="subcellular location">
    <subcellularLocation>
        <location evidence="1">Membrane</location>
        <topology evidence="1">Multi-pass membrane protein</topology>
    </subcellularLocation>
</comment>
<organism evidence="14 15">
    <name type="scientific">Cymbomonas tetramitiformis</name>
    <dbReference type="NCBI Taxonomy" id="36881"/>
    <lineage>
        <taxon>Eukaryota</taxon>
        <taxon>Viridiplantae</taxon>
        <taxon>Chlorophyta</taxon>
        <taxon>Pyramimonadophyceae</taxon>
        <taxon>Pyramimonadales</taxon>
        <taxon>Pyramimonadaceae</taxon>
        <taxon>Cymbomonas</taxon>
    </lineage>
</organism>
<dbReference type="PANTHER" id="PTHR10037">
    <property type="entry name" value="VOLTAGE-GATED CATION CHANNEL CALCIUM AND SODIUM"/>
    <property type="match status" value="1"/>
</dbReference>
<evidence type="ECO:0000256" key="4">
    <source>
        <dbReference type="ARBA" id="ARBA00022737"/>
    </source>
</evidence>
<keyword evidence="15" id="KW-1185">Reference proteome</keyword>
<dbReference type="FunFam" id="1.20.120.350:FF:000009">
    <property type="entry name" value="Voltage-dependent T-type calcium channel subunit alpha"/>
    <property type="match status" value="1"/>
</dbReference>
<feature type="transmembrane region" description="Helical" evidence="12">
    <location>
        <begin position="497"/>
        <end position="516"/>
    </location>
</feature>
<keyword evidence="3 12" id="KW-0812">Transmembrane</keyword>
<dbReference type="SUPFAM" id="SSF81324">
    <property type="entry name" value="Voltage-gated potassium channels"/>
    <property type="match status" value="1"/>
</dbReference>
<evidence type="ECO:0000256" key="3">
    <source>
        <dbReference type="ARBA" id="ARBA00022692"/>
    </source>
</evidence>
<dbReference type="InterPro" id="IPR005821">
    <property type="entry name" value="Ion_trans_dom"/>
</dbReference>
<feature type="non-terminal residue" evidence="14">
    <location>
        <position position="801"/>
    </location>
</feature>
<proteinExistence type="predicted"/>
<evidence type="ECO:0000256" key="12">
    <source>
        <dbReference type="SAM" id="Phobius"/>
    </source>
</evidence>
<feature type="compositionally biased region" description="Basic and acidic residues" evidence="11">
    <location>
        <begin position="296"/>
        <end position="322"/>
    </location>
</feature>
<reference evidence="14 15" key="1">
    <citation type="journal article" date="2015" name="Genome Biol. Evol.">
        <title>Comparative Genomics of a Bacterivorous Green Alga Reveals Evolutionary Causalities and Consequences of Phago-Mixotrophic Mode of Nutrition.</title>
        <authorList>
            <person name="Burns J.A."/>
            <person name="Paasch A."/>
            <person name="Narechania A."/>
            <person name="Kim E."/>
        </authorList>
    </citation>
    <scope>NUCLEOTIDE SEQUENCE [LARGE SCALE GENOMIC DNA]</scope>
    <source>
        <strain evidence="14 15">PLY_AMNH</strain>
    </source>
</reference>